<comment type="caution">
    <text evidence="1">The sequence shown here is derived from an EMBL/GenBank/DDBJ whole genome shotgun (WGS) entry which is preliminary data.</text>
</comment>
<dbReference type="AlphaFoldDB" id="A0A552UYN5"/>
<sequence length="378" mass="42523">MNRILLICLLFSGLCFGQKTTVADLEIKLEPGATEELMYGFAAGDRVIFILEPNGAPVTEVTVLQYPDVVKYRNQEIKKEEKNEFTVTDKSVFVFKFVNKAKGKRSCNILVQRVAKNADTRNFNTAVKWVTVQDTVYTSVTKDAVAGYDTLHVQKNRRVIALQKKYEEAVLDKTQRVNAKSSLAETKAAVSFTLPVNSITKDETKKVVAWAYWVGVGKESNEYWNQNRKSIVEGVKGVASYFTTPLGGVAAGVVANLAIPAIGEDIQYALVNEFNSKLFFQDKTYKSYDEGKGTAAYKRFTDATMLQGKFYMALANDNLVQPVDVNVKVSAIIEHIKYKDEKYTDTTITPRYEKKIIREPQIVTSKIPVTFDYNNRTL</sequence>
<dbReference type="Proteomes" id="UP000320643">
    <property type="component" value="Unassembled WGS sequence"/>
</dbReference>
<dbReference type="OrthoDB" id="926208at2"/>
<accession>A0A552UYN5</accession>
<organism evidence="1 2">
    <name type="scientific">Flavobacterium zepuense</name>
    <dbReference type="NCBI Taxonomy" id="2593302"/>
    <lineage>
        <taxon>Bacteria</taxon>
        <taxon>Pseudomonadati</taxon>
        <taxon>Bacteroidota</taxon>
        <taxon>Flavobacteriia</taxon>
        <taxon>Flavobacteriales</taxon>
        <taxon>Flavobacteriaceae</taxon>
        <taxon>Flavobacterium</taxon>
    </lineage>
</organism>
<dbReference type="EMBL" id="VJVZ01000009">
    <property type="protein sequence ID" value="TRW23353.1"/>
    <property type="molecule type" value="Genomic_DNA"/>
</dbReference>
<name>A0A552UYN5_9FLAO</name>
<keyword evidence="2" id="KW-1185">Reference proteome</keyword>
<evidence type="ECO:0000313" key="1">
    <source>
        <dbReference type="EMBL" id="TRW23353.1"/>
    </source>
</evidence>
<evidence type="ECO:0000313" key="2">
    <source>
        <dbReference type="Proteomes" id="UP000320643"/>
    </source>
</evidence>
<dbReference type="RefSeq" id="WP_143374068.1">
    <property type="nucleotide sequence ID" value="NZ_VJVZ01000009.1"/>
</dbReference>
<gene>
    <name evidence="1" type="ORF">FMM05_14260</name>
</gene>
<proteinExistence type="predicted"/>
<protein>
    <submittedName>
        <fullName evidence="1">Uncharacterized protein</fullName>
    </submittedName>
</protein>
<reference evidence="1 2" key="1">
    <citation type="submission" date="2019-07" db="EMBL/GenBank/DDBJ databases">
        <title>Flavobacterium sp. nov., isolated from glacier ice.</title>
        <authorList>
            <person name="Liu Q."/>
            <person name="Xin Y.-H."/>
        </authorList>
    </citation>
    <scope>NUCLEOTIDE SEQUENCE [LARGE SCALE GENOMIC DNA]</scope>
    <source>
        <strain evidence="1 2">ZT4R6</strain>
    </source>
</reference>